<dbReference type="EMBL" id="CP136894">
    <property type="protein sequence ID" value="WOL08718.1"/>
    <property type="molecule type" value="Genomic_DNA"/>
</dbReference>
<feature type="compositionally biased region" description="Polar residues" evidence="1">
    <location>
        <begin position="45"/>
        <end position="62"/>
    </location>
</feature>
<evidence type="ECO:0000313" key="2">
    <source>
        <dbReference type="EMBL" id="WOL08718.1"/>
    </source>
</evidence>
<dbReference type="AlphaFoldDB" id="A0AAQ3KH67"/>
<feature type="compositionally biased region" description="Basic and acidic residues" evidence="1">
    <location>
        <begin position="105"/>
        <end position="121"/>
    </location>
</feature>
<proteinExistence type="predicted"/>
<organism evidence="2 3">
    <name type="scientific">Canna indica</name>
    <name type="common">Indian-shot</name>
    <dbReference type="NCBI Taxonomy" id="4628"/>
    <lineage>
        <taxon>Eukaryota</taxon>
        <taxon>Viridiplantae</taxon>
        <taxon>Streptophyta</taxon>
        <taxon>Embryophyta</taxon>
        <taxon>Tracheophyta</taxon>
        <taxon>Spermatophyta</taxon>
        <taxon>Magnoliopsida</taxon>
        <taxon>Liliopsida</taxon>
        <taxon>Zingiberales</taxon>
        <taxon>Cannaceae</taxon>
        <taxon>Canna</taxon>
    </lineage>
</organism>
<feature type="region of interest" description="Disordered" evidence="1">
    <location>
        <begin position="37"/>
        <end position="85"/>
    </location>
</feature>
<dbReference type="Proteomes" id="UP001327560">
    <property type="component" value="Chromosome 5"/>
</dbReference>
<gene>
    <name evidence="2" type="ORF">Cni_G17471</name>
</gene>
<reference evidence="2 3" key="1">
    <citation type="submission" date="2023-10" db="EMBL/GenBank/DDBJ databases">
        <title>Chromosome-scale genome assembly provides insights into flower coloration mechanisms of Canna indica.</title>
        <authorList>
            <person name="Li C."/>
        </authorList>
    </citation>
    <scope>NUCLEOTIDE SEQUENCE [LARGE SCALE GENOMIC DNA]</scope>
    <source>
        <tissue evidence="2">Flower</tissue>
    </source>
</reference>
<evidence type="ECO:0000313" key="3">
    <source>
        <dbReference type="Proteomes" id="UP001327560"/>
    </source>
</evidence>
<protein>
    <submittedName>
        <fullName evidence="2">Uncharacterized protein</fullName>
    </submittedName>
</protein>
<evidence type="ECO:0000256" key="1">
    <source>
        <dbReference type="SAM" id="MobiDB-lite"/>
    </source>
</evidence>
<keyword evidence="3" id="KW-1185">Reference proteome</keyword>
<accession>A0AAQ3KH67</accession>
<name>A0AAQ3KH67_9LILI</name>
<sequence length="142" mass="16410">MLSTFSRLKFLMERTRQKEAMQCDIIAYESKRVKKRERWSRRRGQSFNLNRGSRRSASSTFPTPDDVKRSADLSPRQRAGQRLSSILHRTCNPPVLWSTSSGGRLRRDDCAMSEGKSERTKLKTRSWISSLEIQNSPTTRSA</sequence>
<feature type="region of interest" description="Disordered" evidence="1">
    <location>
        <begin position="97"/>
        <end position="123"/>
    </location>
</feature>